<gene>
    <name evidence="1" type="ORF">ILUMI_12008</name>
</gene>
<dbReference type="EMBL" id="VTPC01007270">
    <property type="protein sequence ID" value="KAF2894165.1"/>
    <property type="molecule type" value="Genomic_DNA"/>
</dbReference>
<protein>
    <submittedName>
        <fullName evidence="1">Uncharacterized protein</fullName>
    </submittedName>
</protein>
<dbReference type="Proteomes" id="UP000801492">
    <property type="component" value="Unassembled WGS sequence"/>
</dbReference>
<dbReference type="OrthoDB" id="4327074at2759"/>
<comment type="caution">
    <text evidence="1">The sequence shown here is derived from an EMBL/GenBank/DDBJ whole genome shotgun (WGS) entry which is preliminary data.</text>
</comment>
<keyword evidence="2" id="KW-1185">Reference proteome</keyword>
<organism evidence="1 2">
    <name type="scientific">Ignelater luminosus</name>
    <name type="common">Cucubano</name>
    <name type="synonym">Pyrophorus luminosus</name>
    <dbReference type="NCBI Taxonomy" id="2038154"/>
    <lineage>
        <taxon>Eukaryota</taxon>
        <taxon>Metazoa</taxon>
        <taxon>Ecdysozoa</taxon>
        <taxon>Arthropoda</taxon>
        <taxon>Hexapoda</taxon>
        <taxon>Insecta</taxon>
        <taxon>Pterygota</taxon>
        <taxon>Neoptera</taxon>
        <taxon>Endopterygota</taxon>
        <taxon>Coleoptera</taxon>
        <taxon>Polyphaga</taxon>
        <taxon>Elateriformia</taxon>
        <taxon>Elateroidea</taxon>
        <taxon>Elateridae</taxon>
        <taxon>Agrypninae</taxon>
        <taxon>Pyrophorini</taxon>
        <taxon>Ignelater</taxon>
    </lineage>
</organism>
<proteinExistence type="predicted"/>
<sequence length="69" mass="7967">MLRRRRPAEVSHLEDYLKKAANIYFGLTPKKARHLAYDYGKALNKTVPESWAANFMAGPDWFLKGTHAF</sequence>
<dbReference type="AlphaFoldDB" id="A0A8K0G767"/>
<evidence type="ECO:0000313" key="1">
    <source>
        <dbReference type="EMBL" id="KAF2894165.1"/>
    </source>
</evidence>
<accession>A0A8K0G767</accession>
<reference evidence="1" key="1">
    <citation type="submission" date="2019-08" db="EMBL/GenBank/DDBJ databases">
        <title>The genome of the North American firefly Photinus pyralis.</title>
        <authorList>
            <consortium name="Photinus pyralis genome working group"/>
            <person name="Fallon T.R."/>
            <person name="Sander Lower S.E."/>
            <person name="Weng J.-K."/>
        </authorList>
    </citation>
    <scope>NUCLEOTIDE SEQUENCE</scope>
    <source>
        <strain evidence="1">TRF0915ILg1</strain>
        <tissue evidence="1">Whole body</tissue>
    </source>
</reference>
<name>A0A8K0G767_IGNLU</name>
<evidence type="ECO:0000313" key="2">
    <source>
        <dbReference type="Proteomes" id="UP000801492"/>
    </source>
</evidence>